<feature type="region of interest" description="Disordered" evidence="1">
    <location>
        <begin position="1"/>
        <end position="20"/>
    </location>
</feature>
<accession>A0AAW1VAY8</accession>
<name>A0AAW1VAY8_9CUCU</name>
<sequence>MSEYPDHLNPFKESGNKKFGKTLSRSFRGFKGFIRQSFRRKKSKTSTNEEFSDIEFRKPEFSYNTIRHNVMSMPSPTTTDPISSPPLPRSRFKERLYRSSLNTYDERCNPFAEEGLNPFEGPPVPYRRRKSKKNAHAPLPPSSSNPDVYLGHKIRGSSKWSLTSSETDYTIDDKSECSGDVTYYTQSLRECLDNFNREMDTLNKESIDIGGSSPNILECQRNEISENLENNKKSKLDIDSTDEEEIREINNNQMEQLHATDVVPEKSEHKSSVKIINEEYRHMSADNSNIAVEDEKHNELERPKSDIKLYDVIPTENKETIRVENEIVNGELENNDKELLENAKFNESISMRQDETEVITYTQVYNIPQISKENNEVEMDENIKELEMIEKCYVNDGNLEYIDDDNISDEIQSCENLAVATANSKDSSPITKQRKYKPNKLMLLGENSLPK</sequence>
<dbReference type="Proteomes" id="UP001431783">
    <property type="component" value="Unassembled WGS sequence"/>
</dbReference>
<feature type="region of interest" description="Disordered" evidence="1">
    <location>
        <begin position="114"/>
        <end position="149"/>
    </location>
</feature>
<keyword evidence="3" id="KW-1185">Reference proteome</keyword>
<reference evidence="2 3" key="1">
    <citation type="submission" date="2023-03" db="EMBL/GenBank/DDBJ databases">
        <title>Genome insight into feeding habits of ladybird beetles.</title>
        <authorList>
            <person name="Li H.-S."/>
            <person name="Huang Y.-H."/>
            <person name="Pang H."/>
        </authorList>
    </citation>
    <scope>NUCLEOTIDE SEQUENCE [LARGE SCALE GENOMIC DNA]</scope>
    <source>
        <strain evidence="2">SYSU_2023b</strain>
        <tissue evidence="2">Whole body</tissue>
    </source>
</reference>
<organism evidence="2 3">
    <name type="scientific">Henosepilachna vigintioctopunctata</name>
    <dbReference type="NCBI Taxonomy" id="420089"/>
    <lineage>
        <taxon>Eukaryota</taxon>
        <taxon>Metazoa</taxon>
        <taxon>Ecdysozoa</taxon>
        <taxon>Arthropoda</taxon>
        <taxon>Hexapoda</taxon>
        <taxon>Insecta</taxon>
        <taxon>Pterygota</taxon>
        <taxon>Neoptera</taxon>
        <taxon>Endopterygota</taxon>
        <taxon>Coleoptera</taxon>
        <taxon>Polyphaga</taxon>
        <taxon>Cucujiformia</taxon>
        <taxon>Coccinelloidea</taxon>
        <taxon>Coccinellidae</taxon>
        <taxon>Epilachninae</taxon>
        <taxon>Epilachnini</taxon>
        <taxon>Henosepilachna</taxon>
    </lineage>
</organism>
<dbReference type="AlphaFoldDB" id="A0AAW1VAY8"/>
<protein>
    <submittedName>
        <fullName evidence="2">Uncharacterized protein</fullName>
    </submittedName>
</protein>
<evidence type="ECO:0000313" key="2">
    <source>
        <dbReference type="EMBL" id="KAK9889411.1"/>
    </source>
</evidence>
<evidence type="ECO:0000313" key="3">
    <source>
        <dbReference type="Proteomes" id="UP001431783"/>
    </source>
</evidence>
<feature type="compositionally biased region" description="Basic and acidic residues" evidence="1">
    <location>
        <begin position="1"/>
        <end position="16"/>
    </location>
</feature>
<feature type="compositionally biased region" description="Basic residues" evidence="1">
    <location>
        <begin position="126"/>
        <end position="135"/>
    </location>
</feature>
<proteinExistence type="predicted"/>
<comment type="caution">
    <text evidence="2">The sequence shown here is derived from an EMBL/GenBank/DDBJ whole genome shotgun (WGS) entry which is preliminary data.</text>
</comment>
<evidence type="ECO:0000256" key="1">
    <source>
        <dbReference type="SAM" id="MobiDB-lite"/>
    </source>
</evidence>
<gene>
    <name evidence="2" type="ORF">WA026_004684</name>
</gene>
<dbReference type="EMBL" id="JARQZJ010000122">
    <property type="protein sequence ID" value="KAK9889411.1"/>
    <property type="molecule type" value="Genomic_DNA"/>
</dbReference>